<dbReference type="EMBL" id="JACRKR010000167">
    <property type="protein sequence ID" value="MBI5079047.1"/>
    <property type="molecule type" value="Genomic_DNA"/>
</dbReference>
<dbReference type="FunFam" id="1.10.287.380:FF:000001">
    <property type="entry name" value="Valine--tRNA ligase"/>
    <property type="match status" value="1"/>
</dbReference>
<reference evidence="14" key="1">
    <citation type="submission" date="2020-07" db="EMBL/GenBank/DDBJ databases">
        <title>Huge and variable diversity of episymbiotic CPR bacteria and DPANN archaea in groundwater ecosystems.</title>
        <authorList>
            <person name="He C.Y."/>
            <person name="Keren R."/>
            <person name="Whittaker M."/>
            <person name="Farag I.F."/>
            <person name="Doudna J."/>
            <person name="Cate J.H.D."/>
            <person name="Banfield J.F."/>
        </authorList>
    </citation>
    <scope>NUCLEOTIDE SEQUENCE</scope>
    <source>
        <strain evidence="14">NC_groundwater_1860_Pr3_B-0.1um_51_7</strain>
    </source>
</reference>
<evidence type="ECO:0000259" key="13">
    <source>
        <dbReference type="Pfam" id="PF10458"/>
    </source>
</evidence>
<evidence type="ECO:0000313" key="15">
    <source>
        <dbReference type="Proteomes" id="UP000808761"/>
    </source>
</evidence>
<protein>
    <recommendedName>
        <fullName evidence="8">Valine--tRNA ligase</fullName>
        <ecNumber evidence="1">6.1.1.9</ecNumber>
    </recommendedName>
    <alternativeName>
        <fullName evidence="9">Valyl-tRNA synthetase</fullName>
    </alternativeName>
</protein>
<accession>A0A9D6UKZ0</accession>
<dbReference type="SUPFAM" id="SSF46589">
    <property type="entry name" value="tRNA-binding arm"/>
    <property type="match status" value="1"/>
</dbReference>
<organism evidence="14 15">
    <name type="scientific">Candidatus Saganbacteria bacterium</name>
    <dbReference type="NCBI Taxonomy" id="2575572"/>
    <lineage>
        <taxon>Bacteria</taxon>
        <taxon>Bacillati</taxon>
        <taxon>Saganbacteria</taxon>
    </lineage>
</organism>
<keyword evidence="3" id="KW-0547">Nucleotide-binding</keyword>
<gene>
    <name evidence="14" type="ORF">HZB08_03405</name>
</gene>
<dbReference type="Gene3D" id="1.10.287.380">
    <property type="entry name" value="Valyl-tRNA synthetase, C-terminal domain"/>
    <property type="match status" value="1"/>
</dbReference>
<dbReference type="GO" id="GO:0005524">
    <property type="term" value="F:ATP binding"/>
    <property type="evidence" value="ECO:0007669"/>
    <property type="project" value="UniProtKB-KW"/>
</dbReference>
<dbReference type="InterPro" id="IPR010978">
    <property type="entry name" value="tRNA-bd_arm"/>
</dbReference>
<feature type="domain" description="Valyl-tRNA synthetase tRNA-binding arm" evidence="13">
    <location>
        <begin position="31"/>
        <end position="96"/>
    </location>
</feature>
<dbReference type="GO" id="GO:0005737">
    <property type="term" value="C:cytoplasm"/>
    <property type="evidence" value="ECO:0007669"/>
    <property type="project" value="InterPro"/>
</dbReference>
<keyword evidence="6 12" id="KW-0175">Coiled coil</keyword>
<evidence type="ECO:0000313" key="14">
    <source>
        <dbReference type="EMBL" id="MBI5079047.1"/>
    </source>
</evidence>
<comment type="catalytic activity">
    <reaction evidence="10">
        <text>tRNA(Val) + L-valine + ATP = L-valyl-tRNA(Val) + AMP + diphosphate</text>
        <dbReference type="Rhea" id="RHEA:10704"/>
        <dbReference type="Rhea" id="RHEA-COMP:9672"/>
        <dbReference type="Rhea" id="RHEA-COMP:9708"/>
        <dbReference type="ChEBI" id="CHEBI:30616"/>
        <dbReference type="ChEBI" id="CHEBI:33019"/>
        <dbReference type="ChEBI" id="CHEBI:57762"/>
        <dbReference type="ChEBI" id="CHEBI:78442"/>
        <dbReference type="ChEBI" id="CHEBI:78537"/>
        <dbReference type="ChEBI" id="CHEBI:456215"/>
        <dbReference type="EC" id="6.1.1.9"/>
    </reaction>
</comment>
<keyword evidence="4" id="KW-0067">ATP-binding</keyword>
<name>A0A9D6UKZ0_UNCSA</name>
<comment type="similarity">
    <text evidence="11">Belongs to the class-I aminoacyl-tRNA synthetase family. ValS type 1 subfamily.</text>
</comment>
<dbReference type="Pfam" id="PF10458">
    <property type="entry name" value="Val_tRNA-synt_C"/>
    <property type="match status" value="1"/>
</dbReference>
<sequence length="97" mass="11063">LTRRLEEKPPGSASAAVGGMEVYVPLAGLIDFEKEIARLNREKEKIEAELVKIRDRLADQNFIIRANPASVEKEKEREKEFSAKVKLLQERLESLKT</sequence>
<evidence type="ECO:0000256" key="8">
    <source>
        <dbReference type="ARBA" id="ARBA00024407"/>
    </source>
</evidence>
<evidence type="ECO:0000256" key="6">
    <source>
        <dbReference type="ARBA" id="ARBA00023054"/>
    </source>
</evidence>
<evidence type="ECO:0000256" key="12">
    <source>
        <dbReference type="SAM" id="Coils"/>
    </source>
</evidence>
<comment type="caution">
    <text evidence="14">The sequence shown here is derived from an EMBL/GenBank/DDBJ whole genome shotgun (WGS) entry which is preliminary data.</text>
</comment>
<keyword evidence="7" id="KW-0030">Aminoacyl-tRNA synthetase</keyword>
<evidence type="ECO:0000256" key="5">
    <source>
        <dbReference type="ARBA" id="ARBA00022917"/>
    </source>
</evidence>
<evidence type="ECO:0000256" key="7">
    <source>
        <dbReference type="ARBA" id="ARBA00023146"/>
    </source>
</evidence>
<dbReference type="EC" id="6.1.1.9" evidence="1"/>
<dbReference type="Proteomes" id="UP000808761">
    <property type="component" value="Unassembled WGS sequence"/>
</dbReference>
<dbReference type="GO" id="GO:0004832">
    <property type="term" value="F:valine-tRNA ligase activity"/>
    <property type="evidence" value="ECO:0007669"/>
    <property type="project" value="UniProtKB-EC"/>
</dbReference>
<evidence type="ECO:0000256" key="10">
    <source>
        <dbReference type="ARBA" id="ARBA00047552"/>
    </source>
</evidence>
<evidence type="ECO:0000256" key="3">
    <source>
        <dbReference type="ARBA" id="ARBA00022741"/>
    </source>
</evidence>
<feature type="coiled-coil region" evidence="12">
    <location>
        <begin position="29"/>
        <end position="91"/>
    </location>
</feature>
<dbReference type="AlphaFoldDB" id="A0A9D6UKZ0"/>
<keyword evidence="2 14" id="KW-0436">Ligase</keyword>
<evidence type="ECO:0000256" key="11">
    <source>
        <dbReference type="ARBA" id="ARBA00060830"/>
    </source>
</evidence>
<dbReference type="InterPro" id="IPR019499">
    <property type="entry name" value="Val-tRNA_synth_tRNA-bd"/>
</dbReference>
<feature type="non-terminal residue" evidence="14">
    <location>
        <position position="1"/>
    </location>
</feature>
<proteinExistence type="inferred from homology"/>
<dbReference type="InterPro" id="IPR037118">
    <property type="entry name" value="Val-tRNA_synth_C_sf"/>
</dbReference>
<evidence type="ECO:0000256" key="4">
    <source>
        <dbReference type="ARBA" id="ARBA00022840"/>
    </source>
</evidence>
<keyword evidence="5" id="KW-0648">Protein biosynthesis</keyword>
<evidence type="ECO:0000256" key="1">
    <source>
        <dbReference type="ARBA" id="ARBA00013169"/>
    </source>
</evidence>
<evidence type="ECO:0000256" key="9">
    <source>
        <dbReference type="ARBA" id="ARBA00029936"/>
    </source>
</evidence>
<evidence type="ECO:0000256" key="2">
    <source>
        <dbReference type="ARBA" id="ARBA00022598"/>
    </source>
</evidence>
<dbReference type="GO" id="GO:0006438">
    <property type="term" value="P:valyl-tRNA aminoacylation"/>
    <property type="evidence" value="ECO:0007669"/>
    <property type="project" value="InterPro"/>
</dbReference>